<dbReference type="KEGG" id="dpa:109546257"/>
<dbReference type="EC" id="3.2.1.52" evidence="3"/>
<sequence>MKFVFKFKIIAVFIALFLCLVMLIYYLKLLENSNVDINSPLFKRTQIKSNKAIQTHFSPNITERIVHLDLKGAPPKLSYYSQLFPLLRKMGATGVLMGYEDMFPYSGTLENISSLNAYTLADVKEINNLAKQNRLKVVPFIPLLDNMDFLLKLEEFIDYREVQNFPSVICPSYNKALELLETIIDQVLDAHLESEIIHVGCNAVPHLGRCDRCSNRIITQKLKKNQLFLGHIHVVTAMIKRKRPSIQVLVWDDFFRTADPNEIPADSVNASFQPVVWWYGKDVYDELGPSLWNLYSHIFPNLWLASAYKGAIGSYKYISDANHYIQNHKSWLSIMDEYHSKINFQGIILTGWQRYDHFAVLCELLPVGIPALAMSLRLLQGYQDSALGPPLEVAKMLQCEQPYGLMGTAFGSPKCKFPGGDILEYLNHFHQLDQEISELLEDPQVKGWLSDYNTASNFSNPTVVKVALISIDEIKAELEVVKEQISHSMLKIYYAHTVQEWLATYLEPVEKKVLHLWEAKHRILERTVWPRGPLIDAL</sequence>
<dbReference type="RefSeq" id="XP_019772713.1">
    <property type="nucleotide sequence ID" value="XM_019917154.2"/>
</dbReference>
<dbReference type="AlphaFoldDB" id="A0AAR5QHL0"/>
<keyword evidence="5" id="KW-1133">Transmembrane helix</keyword>
<accession>A0AAR5QHL0</accession>
<dbReference type="GO" id="GO:0005975">
    <property type="term" value="P:carbohydrate metabolic process"/>
    <property type="evidence" value="ECO:0007669"/>
    <property type="project" value="InterPro"/>
</dbReference>
<evidence type="ECO:0000256" key="5">
    <source>
        <dbReference type="SAM" id="Phobius"/>
    </source>
</evidence>
<feature type="transmembrane region" description="Helical" evidence="5">
    <location>
        <begin position="7"/>
        <end position="27"/>
    </location>
</feature>
<evidence type="ECO:0000313" key="8">
    <source>
        <dbReference type="Proteomes" id="UP000019118"/>
    </source>
</evidence>
<keyword evidence="8" id="KW-1185">Reference proteome</keyword>
<evidence type="ECO:0000256" key="2">
    <source>
        <dbReference type="ARBA" id="ARBA00006285"/>
    </source>
</evidence>
<dbReference type="GeneID" id="109546257"/>
<keyword evidence="5" id="KW-0812">Transmembrane</keyword>
<dbReference type="InterPro" id="IPR038901">
    <property type="entry name" value="HEXDC-like"/>
</dbReference>
<dbReference type="InterPro" id="IPR015883">
    <property type="entry name" value="Glyco_hydro_20_cat"/>
</dbReference>
<name>A0AAR5QHL0_DENPD</name>
<dbReference type="Pfam" id="PF00728">
    <property type="entry name" value="Glyco_hydro_20"/>
    <property type="match status" value="1"/>
</dbReference>
<organism evidence="7 8">
    <name type="scientific">Dendroctonus ponderosae</name>
    <name type="common">Mountain pine beetle</name>
    <dbReference type="NCBI Taxonomy" id="77166"/>
    <lineage>
        <taxon>Eukaryota</taxon>
        <taxon>Metazoa</taxon>
        <taxon>Ecdysozoa</taxon>
        <taxon>Arthropoda</taxon>
        <taxon>Hexapoda</taxon>
        <taxon>Insecta</taxon>
        <taxon>Pterygota</taxon>
        <taxon>Neoptera</taxon>
        <taxon>Endopterygota</taxon>
        <taxon>Coleoptera</taxon>
        <taxon>Polyphaga</taxon>
        <taxon>Cucujiformia</taxon>
        <taxon>Curculionidae</taxon>
        <taxon>Scolytinae</taxon>
        <taxon>Dendroctonus</taxon>
    </lineage>
</organism>
<dbReference type="Proteomes" id="UP000019118">
    <property type="component" value="Unassembled WGS sequence"/>
</dbReference>
<dbReference type="SUPFAM" id="SSF51445">
    <property type="entry name" value="(Trans)glycosidases"/>
    <property type="match status" value="1"/>
</dbReference>
<dbReference type="CDD" id="cd06565">
    <property type="entry name" value="GH20_GcnA-like"/>
    <property type="match status" value="1"/>
</dbReference>
<dbReference type="EnsemblMetazoa" id="XM_019917154.1">
    <property type="protein sequence ID" value="XP_019772713.1"/>
    <property type="gene ID" value="LOC109546257"/>
</dbReference>
<evidence type="ECO:0000259" key="6">
    <source>
        <dbReference type="Pfam" id="PF00728"/>
    </source>
</evidence>
<keyword evidence="4" id="KW-0378">Hydrolase</keyword>
<protein>
    <recommendedName>
        <fullName evidence="3">beta-N-acetylhexosaminidase</fullName>
        <ecNumber evidence="3">3.2.1.52</ecNumber>
    </recommendedName>
</protein>
<comment type="similarity">
    <text evidence="2">Belongs to the glycosyl hydrolase 20 family.</text>
</comment>
<feature type="domain" description="Glycoside hydrolase family 20 catalytic" evidence="6">
    <location>
        <begin position="85"/>
        <end position="266"/>
    </location>
</feature>
<reference evidence="8" key="1">
    <citation type="journal article" date="2013" name="Genome Biol.">
        <title>Draft genome of the mountain pine beetle, Dendroctonus ponderosae Hopkins, a major forest pest.</title>
        <authorList>
            <person name="Keeling C.I."/>
            <person name="Yuen M.M."/>
            <person name="Liao N.Y."/>
            <person name="Docking T.R."/>
            <person name="Chan S.K."/>
            <person name="Taylor G.A."/>
            <person name="Palmquist D.L."/>
            <person name="Jackman S.D."/>
            <person name="Nguyen A."/>
            <person name="Li M."/>
            <person name="Henderson H."/>
            <person name="Janes J.K."/>
            <person name="Zhao Y."/>
            <person name="Pandoh P."/>
            <person name="Moore R."/>
            <person name="Sperling F.A."/>
            <person name="Huber D.P."/>
            <person name="Birol I."/>
            <person name="Jones S.J."/>
            <person name="Bohlmann J."/>
        </authorList>
    </citation>
    <scope>NUCLEOTIDE SEQUENCE</scope>
</reference>
<proteinExistence type="inferred from homology"/>
<keyword evidence="5" id="KW-0472">Membrane</keyword>
<reference evidence="7" key="2">
    <citation type="submission" date="2024-08" db="UniProtKB">
        <authorList>
            <consortium name="EnsemblMetazoa"/>
        </authorList>
    </citation>
    <scope>IDENTIFICATION</scope>
</reference>
<evidence type="ECO:0000313" key="7">
    <source>
        <dbReference type="EnsemblMetazoa" id="XP_019772713.1"/>
    </source>
</evidence>
<dbReference type="PANTHER" id="PTHR21040:SF13">
    <property type="entry name" value="BETA-N-ACETYLHEXOSAMINIDASE"/>
    <property type="match status" value="1"/>
</dbReference>
<dbReference type="InterPro" id="IPR017853">
    <property type="entry name" value="GH"/>
</dbReference>
<dbReference type="PANTHER" id="PTHR21040">
    <property type="entry name" value="BCDNA.GH04120"/>
    <property type="match status" value="1"/>
</dbReference>
<evidence type="ECO:0000256" key="1">
    <source>
        <dbReference type="ARBA" id="ARBA00001231"/>
    </source>
</evidence>
<dbReference type="Gene3D" id="3.20.20.80">
    <property type="entry name" value="Glycosidases"/>
    <property type="match status" value="1"/>
</dbReference>
<evidence type="ECO:0000256" key="3">
    <source>
        <dbReference type="ARBA" id="ARBA00012663"/>
    </source>
</evidence>
<dbReference type="GO" id="GO:0004563">
    <property type="term" value="F:beta-N-acetylhexosaminidase activity"/>
    <property type="evidence" value="ECO:0007669"/>
    <property type="project" value="UniProtKB-EC"/>
</dbReference>
<comment type="catalytic activity">
    <reaction evidence="1">
        <text>Hydrolysis of terminal non-reducing N-acetyl-D-hexosamine residues in N-acetyl-beta-D-hexosaminides.</text>
        <dbReference type="EC" id="3.2.1.52"/>
    </reaction>
</comment>
<evidence type="ECO:0000256" key="4">
    <source>
        <dbReference type="ARBA" id="ARBA00022801"/>
    </source>
</evidence>